<protein>
    <recommendedName>
        <fullName evidence="2">ubiquitinyl hydrolase 1</fullName>
        <ecNumber evidence="2">3.4.19.12</ecNumber>
    </recommendedName>
</protein>
<accession>L8Y5P2</accession>
<dbReference type="GO" id="GO:0004843">
    <property type="term" value="F:cysteine-type deubiquitinase activity"/>
    <property type="evidence" value="ECO:0007669"/>
    <property type="project" value="UniProtKB-EC"/>
</dbReference>
<evidence type="ECO:0000256" key="5">
    <source>
        <dbReference type="ARBA" id="ARBA00022801"/>
    </source>
</evidence>
<evidence type="ECO:0000256" key="8">
    <source>
        <dbReference type="SAM" id="MobiDB-lite"/>
    </source>
</evidence>
<dbReference type="GO" id="GO:0043161">
    <property type="term" value="P:proteasome-mediated ubiquitin-dependent protein catabolic process"/>
    <property type="evidence" value="ECO:0007669"/>
    <property type="project" value="InterPro"/>
</dbReference>
<dbReference type="InterPro" id="IPR044635">
    <property type="entry name" value="UBP14-like"/>
</dbReference>
<dbReference type="GO" id="GO:0016579">
    <property type="term" value="P:protein deubiquitination"/>
    <property type="evidence" value="ECO:0007669"/>
    <property type="project" value="InterPro"/>
</dbReference>
<sequence>MRRPLSRRRRPTTKQLFLAMTDTSVWEAKQTQEHRNLPFMRELRYLFALLVGTKRKYVDPSRAVEILKDAFKSNDSQQQDVSEFTHKLLDWLEDAFQMKAEEETDEEKPKNPMVELFYGRFLAVGVLEGKKFENTEMFGQYPLQVNGFKDLHECLEAAMIEGEIESLHSENSGKSGQEVPYRLHAVLVHEGQANAGHYWAYIFDHRESRWMKYNDIAVTKSSWEELVRDSFGGYRNASAYCLMYINDKAHFLIQEEFNKETGQALVGMETLPPDLRDFVEEDNQRFEKELEEWDAQLAQKAFQEKLLASQKLRESESPVTTAQAGEPEYLEQPSRSDFSKHLKEETIRIITKASHEHEDKSPETVLQSKPENTTSQPPSKQQVVEVAIPPVGKFMTESKEGGYDDEVLL</sequence>
<dbReference type="Pfam" id="PF00443">
    <property type="entry name" value="UCH"/>
    <property type="match status" value="2"/>
</dbReference>
<evidence type="ECO:0000259" key="9">
    <source>
        <dbReference type="PROSITE" id="PS50235"/>
    </source>
</evidence>
<keyword evidence="3" id="KW-0645">Protease</keyword>
<keyword evidence="6" id="KW-0788">Thiol protease</keyword>
<dbReference type="EMBL" id="KB367983">
    <property type="protein sequence ID" value="ELV10300.1"/>
    <property type="molecule type" value="Genomic_DNA"/>
</dbReference>
<dbReference type="InterPro" id="IPR001394">
    <property type="entry name" value="Peptidase_C19_UCH"/>
</dbReference>
<keyword evidence="4" id="KW-0833">Ubl conjugation pathway</keyword>
<dbReference type="PANTHER" id="PTHR43982">
    <property type="entry name" value="UBIQUITIN CARBOXYL-TERMINAL HYDROLASE"/>
    <property type="match status" value="1"/>
</dbReference>
<dbReference type="GO" id="GO:0061136">
    <property type="term" value="P:regulation of proteasomal protein catabolic process"/>
    <property type="evidence" value="ECO:0007669"/>
    <property type="project" value="TreeGrafter"/>
</dbReference>
<dbReference type="GO" id="GO:0070628">
    <property type="term" value="F:proteasome binding"/>
    <property type="evidence" value="ECO:0007669"/>
    <property type="project" value="TreeGrafter"/>
</dbReference>
<comment type="catalytic activity">
    <reaction evidence="1">
        <text>Thiol-dependent hydrolysis of ester, thioester, amide, peptide and isopeptide bonds formed by the C-terminal Gly of ubiquitin (a 76-residue protein attached to proteins as an intracellular targeting signal).</text>
        <dbReference type="EC" id="3.4.19.12"/>
    </reaction>
</comment>
<name>L8Y5P2_TUPCH</name>
<proteinExistence type="predicted"/>
<evidence type="ECO:0000313" key="10">
    <source>
        <dbReference type="EMBL" id="ELV10300.1"/>
    </source>
</evidence>
<organism evidence="10 11">
    <name type="scientific">Tupaia chinensis</name>
    <name type="common">Chinese tree shrew</name>
    <name type="synonym">Tupaia belangeri chinensis</name>
    <dbReference type="NCBI Taxonomy" id="246437"/>
    <lineage>
        <taxon>Eukaryota</taxon>
        <taxon>Metazoa</taxon>
        <taxon>Chordata</taxon>
        <taxon>Craniata</taxon>
        <taxon>Vertebrata</taxon>
        <taxon>Euteleostomi</taxon>
        <taxon>Mammalia</taxon>
        <taxon>Eutheria</taxon>
        <taxon>Euarchontoglires</taxon>
        <taxon>Scandentia</taxon>
        <taxon>Tupaiidae</taxon>
        <taxon>Tupaia</taxon>
    </lineage>
</organism>
<dbReference type="Gene3D" id="3.90.70.10">
    <property type="entry name" value="Cysteine proteinases"/>
    <property type="match status" value="2"/>
</dbReference>
<dbReference type="eggNOG" id="KOG1863">
    <property type="taxonomic scope" value="Eukaryota"/>
</dbReference>
<evidence type="ECO:0000256" key="6">
    <source>
        <dbReference type="ARBA" id="ARBA00022807"/>
    </source>
</evidence>
<dbReference type="PROSITE" id="PS50235">
    <property type="entry name" value="USP_3"/>
    <property type="match status" value="1"/>
</dbReference>
<feature type="domain" description="USP" evidence="9">
    <location>
        <begin position="1"/>
        <end position="247"/>
    </location>
</feature>
<evidence type="ECO:0000256" key="4">
    <source>
        <dbReference type="ARBA" id="ARBA00022786"/>
    </source>
</evidence>
<dbReference type="PANTHER" id="PTHR43982:SF6">
    <property type="entry name" value="UBIQUITIN CARBOXYL-TERMINAL HYDROLASE 2-RELATED"/>
    <property type="match status" value="1"/>
</dbReference>
<keyword evidence="11" id="KW-1185">Reference proteome</keyword>
<dbReference type="PROSITE" id="PS00973">
    <property type="entry name" value="USP_2"/>
    <property type="match status" value="1"/>
</dbReference>
<evidence type="ECO:0000256" key="2">
    <source>
        <dbReference type="ARBA" id="ARBA00012759"/>
    </source>
</evidence>
<evidence type="ECO:0000256" key="3">
    <source>
        <dbReference type="ARBA" id="ARBA00022670"/>
    </source>
</evidence>
<keyword evidence="7" id="KW-0175">Coiled coil</keyword>
<reference evidence="11" key="1">
    <citation type="submission" date="2012-07" db="EMBL/GenBank/DDBJ databases">
        <title>Genome of the Chinese tree shrew, a rising model animal genetically related to primates.</title>
        <authorList>
            <person name="Zhang G."/>
            <person name="Fan Y."/>
            <person name="Yao Y."/>
            <person name="Huang Z."/>
        </authorList>
    </citation>
    <scope>NUCLEOTIDE SEQUENCE [LARGE SCALE GENOMIC DNA]</scope>
</reference>
<gene>
    <name evidence="10" type="ORF">TREES_T100015479</name>
</gene>
<evidence type="ECO:0000313" key="11">
    <source>
        <dbReference type="Proteomes" id="UP000011518"/>
    </source>
</evidence>
<dbReference type="InParanoid" id="L8Y5P2"/>
<evidence type="ECO:0000256" key="1">
    <source>
        <dbReference type="ARBA" id="ARBA00000707"/>
    </source>
</evidence>
<feature type="region of interest" description="Disordered" evidence="8">
    <location>
        <begin position="310"/>
        <end position="338"/>
    </location>
</feature>
<dbReference type="EC" id="3.4.19.12" evidence="2"/>
<keyword evidence="5 10" id="KW-0378">Hydrolase</keyword>
<feature type="compositionally biased region" description="Polar residues" evidence="8">
    <location>
        <begin position="364"/>
        <end position="382"/>
    </location>
</feature>
<dbReference type="Proteomes" id="UP000011518">
    <property type="component" value="Unassembled WGS sequence"/>
</dbReference>
<dbReference type="InterPro" id="IPR028889">
    <property type="entry name" value="USP"/>
</dbReference>
<dbReference type="InterPro" id="IPR038765">
    <property type="entry name" value="Papain-like_cys_pep_sf"/>
</dbReference>
<reference evidence="11" key="2">
    <citation type="journal article" date="2013" name="Nat. Commun.">
        <title>Genome of the Chinese tree shrew.</title>
        <authorList>
            <person name="Fan Y."/>
            <person name="Huang Z.Y."/>
            <person name="Cao C.C."/>
            <person name="Chen C.S."/>
            <person name="Chen Y.X."/>
            <person name="Fan D.D."/>
            <person name="He J."/>
            <person name="Hou H.L."/>
            <person name="Hu L."/>
            <person name="Hu X.T."/>
            <person name="Jiang X.T."/>
            <person name="Lai R."/>
            <person name="Lang Y.S."/>
            <person name="Liang B."/>
            <person name="Liao S.G."/>
            <person name="Mu D."/>
            <person name="Ma Y.Y."/>
            <person name="Niu Y.Y."/>
            <person name="Sun X.Q."/>
            <person name="Xia J.Q."/>
            <person name="Xiao J."/>
            <person name="Xiong Z.Q."/>
            <person name="Xu L."/>
            <person name="Yang L."/>
            <person name="Zhang Y."/>
            <person name="Zhao W."/>
            <person name="Zhao X.D."/>
            <person name="Zheng Y.T."/>
            <person name="Zhou J.M."/>
            <person name="Zhu Y.B."/>
            <person name="Zhang G.J."/>
            <person name="Wang J."/>
            <person name="Yao Y.G."/>
        </authorList>
    </citation>
    <scope>NUCLEOTIDE SEQUENCE [LARGE SCALE GENOMIC DNA]</scope>
</reference>
<dbReference type="CDD" id="cd02665">
    <property type="entry name" value="Peptidase_C19I"/>
    <property type="match status" value="1"/>
</dbReference>
<dbReference type="SUPFAM" id="SSF54001">
    <property type="entry name" value="Cysteine proteinases"/>
    <property type="match status" value="1"/>
</dbReference>
<feature type="region of interest" description="Disordered" evidence="8">
    <location>
        <begin position="352"/>
        <end position="384"/>
    </location>
</feature>
<dbReference type="STRING" id="246437.L8Y5P2"/>
<dbReference type="InterPro" id="IPR018200">
    <property type="entry name" value="USP_CS"/>
</dbReference>
<feature type="compositionally biased region" description="Basic and acidic residues" evidence="8">
    <location>
        <begin position="352"/>
        <end position="362"/>
    </location>
</feature>
<evidence type="ECO:0000256" key="7">
    <source>
        <dbReference type="SAM" id="Coils"/>
    </source>
</evidence>
<dbReference type="AlphaFoldDB" id="L8Y5P2"/>
<feature type="coiled-coil region" evidence="7">
    <location>
        <begin position="276"/>
        <end position="303"/>
    </location>
</feature>